<dbReference type="InterPro" id="IPR012429">
    <property type="entry name" value="HGSNAT_cat"/>
</dbReference>
<feature type="transmembrane region" description="Helical" evidence="1">
    <location>
        <begin position="110"/>
        <end position="130"/>
    </location>
</feature>
<feature type="transmembrane region" description="Helical" evidence="1">
    <location>
        <begin position="85"/>
        <end position="104"/>
    </location>
</feature>
<feature type="domain" description="Heparan-alpha-glucosaminide N-acetyltransferase catalytic" evidence="2">
    <location>
        <begin position="12"/>
        <end position="234"/>
    </location>
</feature>
<feature type="transmembrane region" description="Helical" evidence="1">
    <location>
        <begin position="176"/>
        <end position="205"/>
    </location>
</feature>
<name>A0A1H0GVG8_9HYPH</name>
<gene>
    <name evidence="3" type="ORF">SAMN05192530_103366</name>
</gene>
<organism evidence="3 4">
    <name type="scientific">Aureimonas jatrophae</name>
    <dbReference type="NCBI Taxonomy" id="1166073"/>
    <lineage>
        <taxon>Bacteria</taxon>
        <taxon>Pseudomonadati</taxon>
        <taxon>Pseudomonadota</taxon>
        <taxon>Alphaproteobacteria</taxon>
        <taxon>Hyphomicrobiales</taxon>
        <taxon>Aurantimonadaceae</taxon>
        <taxon>Aureimonas</taxon>
    </lineage>
</organism>
<dbReference type="STRING" id="1166073.SAMN05192530_103366"/>
<evidence type="ECO:0000259" key="2">
    <source>
        <dbReference type="Pfam" id="PF07786"/>
    </source>
</evidence>
<dbReference type="OrthoDB" id="9807591at2"/>
<keyword evidence="4" id="KW-1185">Reference proteome</keyword>
<evidence type="ECO:0000256" key="1">
    <source>
        <dbReference type="SAM" id="Phobius"/>
    </source>
</evidence>
<dbReference type="EMBL" id="FNIT01000003">
    <property type="protein sequence ID" value="SDO10875.1"/>
    <property type="molecule type" value="Genomic_DNA"/>
</dbReference>
<dbReference type="Proteomes" id="UP000198793">
    <property type="component" value="Unassembled WGS sequence"/>
</dbReference>
<dbReference type="AlphaFoldDB" id="A0A1H0GVG8"/>
<evidence type="ECO:0000313" key="4">
    <source>
        <dbReference type="Proteomes" id="UP000198793"/>
    </source>
</evidence>
<keyword evidence="1" id="KW-0472">Membrane</keyword>
<reference evidence="3 4" key="1">
    <citation type="submission" date="2016-10" db="EMBL/GenBank/DDBJ databases">
        <authorList>
            <person name="de Groot N.N."/>
        </authorList>
    </citation>
    <scope>NUCLEOTIDE SEQUENCE [LARGE SCALE GENOMIC DNA]</scope>
    <source>
        <strain evidence="4">L7-484,KACC 16230,DSM 25025</strain>
    </source>
</reference>
<keyword evidence="1" id="KW-1133">Transmembrane helix</keyword>
<dbReference type="Pfam" id="PF07786">
    <property type="entry name" value="HGSNAT_cat"/>
    <property type="match status" value="1"/>
</dbReference>
<protein>
    <submittedName>
        <fullName evidence="3">Uncharacterized membrane protein</fullName>
    </submittedName>
</protein>
<feature type="transmembrane region" description="Helical" evidence="1">
    <location>
        <begin position="54"/>
        <end position="73"/>
    </location>
</feature>
<proteinExistence type="predicted"/>
<feature type="transmembrane region" description="Helical" evidence="1">
    <location>
        <begin position="226"/>
        <end position="247"/>
    </location>
</feature>
<feature type="transmembrane region" description="Helical" evidence="1">
    <location>
        <begin position="137"/>
        <end position="156"/>
    </location>
</feature>
<keyword evidence="1" id="KW-0812">Transmembrane</keyword>
<evidence type="ECO:0000313" key="3">
    <source>
        <dbReference type="EMBL" id="SDO10875.1"/>
    </source>
</evidence>
<accession>A0A1H0GVG8</accession>
<sequence length="316" mass="34721">MTSSGRQFPGQRIEVLDVLRGVALLAMASYHFTWDLEFFGYLPPAYATEGGWRLYARAIATTFLLLVGIGLVLGQNPATRRRSRIKRILMIAAGAAAISIVTAFVTPQSFVFFGILHLIAFASVAGMSLLSLPFWMNLALAAAILLAGNTITTHLTDTRWLAWIGFSASAPISNDFVPVFPWFGVVVAGIALGQLAVITRFIEWLGQLNARLRRLHPLAWLGRRSLAFYLIHQPVSLALVAALSFVAPPDQTRYFTQSCERGCLPDREAAFCTRYCACVRDDLTRQNLLADTLMGRLDAAREARVRDSVAACSVEP</sequence>
<feature type="transmembrane region" description="Helical" evidence="1">
    <location>
        <begin position="15"/>
        <end position="34"/>
    </location>
</feature>